<accession>A0A9X1VY81</accession>
<evidence type="ECO:0000259" key="6">
    <source>
        <dbReference type="Pfam" id="PF02776"/>
    </source>
</evidence>
<comment type="caution">
    <text evidence="7">The sequence shown here is derived from an EMBL/GenBank/DDBJ whole genome shotgun (WGS) entry which is preliminary data.</text>
</comment>
<protein>
    <submittedName>
        <fullName evidence="7">Thiamine pyrophosphate-binding protein</fullName>
    </submittedName>
</protein>
<dbReference type="GO" id="GO:0003984">
    <property type="term" value="F:acetolactate synthase activity"/>
    <property type="evidence" value="ECO:0007669"/>
    <property type="project" value="TreeGrafter"/>
</dbReference>
<sequence length="560" mass="60735">MYGFELIASTVAELGFRQVFGLMGAGNLPWLCHGVDRALFEYVSVRHEASAVNAAAGYARASGRVGLATTTHGPGIGNAFTALAAAARDNSPVVLLIGIPALSNPTAPQRMDHRSFVELTGAAFHQVEQPEKIASTLVRATKLAYQTRQPQVVGIYNDHQEKELASHDAPWGPGLLDLPRAAPAPTDIARAVDLLSRARMPAILVGQGAVHSEAKEAIQSLGQHLGAAFCHSMLAQNFFDRDQPDVGLVGVCSHPQTDLWLRDADCVLVFGASLNNLQTKRQKLFEGKPVIHVDSHLLNTPDFHRVDVSVIGDARLTAQALLAELCARDIPARPPAAALSAQIASFYPHRASDDVSDSTGIDPRTLFQRLHRDLPEDRMVVTDGGRCIETLHHLLPARDARSYLYTSGFASIGLGIGAALGAGYAAQDRPLVLVCGDGGFLMNAQELDTVTRYHRQMLVIVMNDAQYGSESRHLSHLRRDGHTMSMAAAQWEYRSYEALARAVGGAGETLRTKEDLDNFRITPEKLRGLYLVDVRTRPDFDVWVEWAPKKLGLAAAPASH</sequence>
<dbReference type="InterPro" id="IPR011766">
    <property type="entry name" value="TPP_enzyme_TPP-bd"/>
</dbReference>
<dbReference type="EMBL" id="JALGBI010000003">
    <property type="protein sequence ID" value="MCJ0765505.1"/>
    <property type="molecule type" value="Genomic_DNA"/>
</dbReference>
<dbReference type="InterPro" id="IPR012001">
    <property type="entry name" value="Thiamin_PyroP_enz_TPP-bd_dom"/>
</dbReference>
<dbReference type="InterPro" id="IPR029061">
    <property type="entry name" value="THDP-binding"/>
</dbReference>
<dbReference type="GO" id="GO:0005948">
    <property type="term" value="C:acetolactate synthase complex"/>
    <property type="evidence" value="ECO:0007669"/>
    <property type="project" value="TreeGrafter"/>
</dbReference>
<dbReference type="InterPro" id="IPR029035">
    <property type="entry name" value="DHS-like_NAD/FAD-binding_dom"/>
</dbReference>
<evidence type="ECO:0000259" key="4">
    <source>
        <dbReference type="Pfam" id="PF00205"/>
    </source>
</evidence>
<evidence type="ECO:0000313" key="7">
    <source>
        <dbReference type="EMBL" id="MCJ0765505.1"/>
    </source>
</evidence>
<keyword evidence="2 3" id="KW-0786">Thiamine pyrophosphate</keyword>
<name>A0A9X1VY81_9BURK</name>
<dbReference type="GO" id="GO:0009099">
    <property type="term" value="P:L-valine biosynthetic process"/>
    <property type="evidence" value="ECO:0007669"/>
    <property type="project" value="TreeGrafter"/>
</dbReference>
<keyword evidence="8" id="KW-1185">Reference proteome</keyword>
<dbReference type="InterPro" id="IPR045229">
    <property type="entry name" value="TPP_enz"/>
</dbReference>
<dbReference type="InterPro" id="IPR012000">
    <property type="entry name" value="Thiamin_PyroP_enz_cen_dom"/>
</dbReference>
<dbReference type="PANTHER" id="PTHR18968:SF13">
    <property type="entry name" value="ACETOLACTATE SYNTHASE CATALYTIC SUBUNIT, MITOCHONDRIAL"/>
    <property type="match status" value="1"/>
</dbReference>
<dbReference type="Pfam" id="PF00205">
    <property type="entry name" value="TPP_enzyme_M"/>
    <property type="match status" value="1"/>
</dbReference>
<dbReference type="RefSeq" id="WP_243308982.1">
    <property type="nucleotide sequence ID" value="NZ_JALGBI010000003.1"/>
</dbReference>
<dbReference type="Proteomes" id="UP001139447">
    <property type="component" value="Unassembled WGS sequence"/>
</dbReference>
<feature type="domain" description="Thiamine pyrophosphate enzyme central" evidence="4">
    <location>
        <begin position="188"/>
        <end position="321"/>
    </location>
</feature>
<dbReference type="Pfam" id="PF02776">
    <property type="entry name" value="TPP_enzyme_N"/>
    <property type="match status" value="1"/>
</dbReference>
<dbReference type="GO" id="GO:0000287">
    <property type="term" value="F:magnesium ion binding"/>
    <property type="evidence" value="ECO:0007669"/>
    <property type="project" value="InterPro"/>
</dbReference>
<dbReference type="GO" id="GO:0050660">
    <property type="term" value="F:flavin adenine dinucleotide binding"/>
    <property type="evidence" value="ECO:0007669"/>
    <property type="project" value="TreeGrafter"/>
</dbReference>
<evidence type="ECO:0000256" key="2">
    <source>
        <dbReference type="ARBA" id="ARBA00023052"/>
    </source>
</evidence>
<reference evidence="7" key="1">
    <citation type="submission" date="2022-03" db="EMBL/GenBank/DDBJ databases">
        <authorList>
            <person name="Woo C.Y."/>
        </authorList>
    </citation>
    <scope>NUCLEOTIDE SEQUENCE</scope>
    <source>
        <strain evidence="7">CYS-02</strain>
    </source>
</reference>
<comment type="similarity">
    <text evidence="1 3">Belongs to the TPP enzyme family.</text>
</comment>
<dbReference type="CDD" id="cd00568">
    <property type="entry name" value="TPP_enzymes"/>
    <property type="match status" value="1"/>
</dbReference>
<proteinExistence type="inferred from homology"/>
<evidence type="ECO:0000256" key="1">
    <source>
        <dbReference type="ARBA" id="ARBA00007812"/>
    </source>
</evidence>
<dbReference type="SUPFAM" id="SSF52467">
    <property type="entry name" value="DHS-like NAD/FAD-binding domain"/>
    <property type="match status" value="1"/>
</dbReference>
<dbReference type="AlphaFoldDB" id="A0A9X1VY81"/>
<dbReference type="CDD" id="cd07035">
    <property type="entry name" value="TPP_PYR_POX_like"/>
    <property type="match status" value="1"/>
</dbReference>
<dbReference type="Gene3D" id="3.40.50.1220">
    <property type="entry name" value="TPP-binding domain"/>
    <property type="match status" value="1"/>
</dbReference>
<dbReference type="GO" id="GO:0009097">
    <property type="term" value="P:isoleucine biosynthetic process"/>
    <property type="evidence" value="ECO:0007669"/>
    <property type="project" value="TreeGrafter"/>
</dbReference>
<evidence type="ECO:0000313" key="8">
    <source>
        <dbReference type="Proteomes" id="UP001139447"/>
    </source>
</evidence>
<feature type="domain" description="Thiamine pyrophosphate enzyme TPP-binding" evidence="5">
    <location>
        <begin position="385"/>
        <end position="518"/>
    </location>
</feature>
<evidence type="ECO:0000256" key="3">
    <source>
        <dbReference type="RuleBase" id="RU362132"/>
    </source>
</evidence>
<dbReference type="PANTHER" id="PTHR18968">
    <property type="entry name" value="THIAMINE PYROPHOSPHATE ENZYMES"/>
    <property type="match status" value="1"/>
</dbReference>
<feature type="domain" description="Thiamine pyrophosphate enzyme N-terminal TPP-binding" evidence="6">
    <location>
        <begin position="2"/>
        <end position="101"/>
    </location>
</feature>
<dbReference type="Gene3D" id="3.40.50.970">
    <property type="match status" value="2"/>
</dbReference>
<evidence type="ECO:0000259" key="5">
    <source>
        <dbReference type="Pfam" id="PF02775"/>
    </source>
</evidence>
<dbReference type="GO" id="GO:0030976">
    <property type="term" value="F:thiamine pyrophosphate binding"/>
    <property type="evidence" value="ECO:0007669"/>
    <property type="project" value="InterPro"/>
</dbReference>
<organism evidence="7 8">
    <name type="scientific">Variovorax terrae</name>
    <dbReference type="NCBI Taxonomy" id="2923278"/>
    <lineage>
        <taxon>Bacteria</taxon>
        <taxon>Pseudomonadati</taxon>
        <taxon>Pseudomonadota</taxon>
        <taxon>Betaproteobacteria</taxon>
        <taxon>Burkholderiales</taxon>
        <taxon>Comamonadaceae</taxon>
        <taxon>Variovorax</taxon>
    </lineage>
</organism>
<dbReference type="Pfam" id="PF02775">
    <property type="entry name" value="TPP_enzyme_C"/>
    <property type="match status" value="1"/>
</dbReference>
<gene>
    <name evidence="7" type="ORF">MMF98_20015</name>
</gene>
<dbReference type="SUPFAM" id="SSF52518">
    <property type="entry name" value="Thiamin diphosphate-binding fold (THDP-binding)"/>
    <property type="match status" value="2"/>
</dbReference>